<proteinExistence type="inferred from homology"/>
<protein>
    <submittedName>
        <fullName evidence="10">Branched-chain amino acid ABC transporter permease</fullName>
    </submittedName>
</protein>
<keyword evidence="11" id="KW-1185">Reference proteome</keyword>
<feature type="transmembrane region" description="Helical" evidence="9">
    <location>
        <begin position="64"/>
        <end position="85"/>
    </location>
</feature>
<dbReference type="Proteomes" id="UP000545386">
    <property type="component" value="Unassembled WGS sequence"/>
</dbReference>
<evidence type="ECO:0000313" key="10">
    <source>
        <dbReference type="EMBL" id="MBC2769956.1"/>
    </source>
</evidence>
<keyword evidence="2" id="KW-0813">Transport</keyword>
<reference evidence="10 11" key="1">
    <citation type="submission" date="2020-08" db="EMBL/GenBank/DDBJ databases">
        <title>Paraeoetvoesia sp. YC-7-48 draft genome sequence.</title>
        <authorList>
            <person name="Yao L."/>
        </authorList>
    </citation>
    <scope>NUCLEOTIDE SEQUENCE [LARGE SCALE GENOMIC DNA]</scope>
    <source>
        <strain evidence="11">YC-7-48</strain>
    </source>
</reference>
<evidence type="ECO:0000313" key="11">
    <source>
        <dbReference type="Proteomes" id="UP000545386"/>
    </source>
</evidence>
<dbReference type="EMBL" id="JACJUU010000005">
    <property type="protein sequence ID" value="MBC2769956.1"/>
    <property type="molecule type" value="Genomic_DNA"/>
</dbReference>
<dbReference type="PANTHER" id="PTHR11795:SF442">
    <property type="entry name" value="ABC TRANSPORTER ATP-BINDING PROTEIN"/>
    <property type="match status" value="1"/>
</dbReference>
<comment type="caution">
    <text evidence="10">The sequence shown here is derived from an EMBL/GenBank/DDBJ whole genome shotgun (WGS) entry which is preliminary data.</text>
</comment>
<evidence type="ECO:0000256" key="8">
    <source>
        <dbReference type="ARBA" id="ARBA00037998"/>
    </source>
</evidence>
<keyword evidence="3" id="KW-1003">Cell membrane</keyword>
<feature type="transmembrane region" description="Helical" evidence="9">
    <location>
        <begin position="277"/>
        <end position="296"/>
    </location>
</feature>
<comment type="subcellular location">
    <subcellularLocation>
        <location evidence="1">Cell membrane</location>
        <topology evidence="1">Multi-pass membrane protein</topology>
    </subcellularLocation>
</comment>
<dbReference type="InterPro" id="IPR001851">
    <property type="entry name" value="ABC_transp_permease"/>
</dbReference>
<feature type="transmembrane region" description="Helical" evidence="9">
    <location>
        <begin position="142"/>
        <end position="162"/>
    </location>
</feature>
<evidence type="ECO:0000256" key="3">
    <source>
        <dbReference type="ARBA" id="ARBA00022475"/>
    </source>
</evidence>
<comment type="similarity">
    <text evidence="8">Belongs to the binding-protein-dependent transport system permease family. LivHM subfamily.</text>
</comment>
<dbReference type="AlphaFoldDB" id="A0A842HP17"/>
<evidence type="ECO:0000256" key="1">
    <source>
        <dbReference type="ARBA" id="ARBA00004651"/>
    </source>
</evidence>
<keyword evidence="5" id="KW-0029">Amino-acid transport</keyword>
<evidence type="ECO:0000256" key="9">
    <source>
        <dbReference type="SAM" id="Phobius"/>
    </source>
</evidence>
<dbReference type="InterPro" id="IPR052157">
    <property type="entry name" value="BCAA_transport_permease"/>
</dbReference>
<keyword evidence="7 9" id="KW-0472">Membrane</keyword>
<feature type="transmembrane region" description="Helical" evidence="9">
    <location>
        <begin position="39"/>
        <end position="58"/>
    </location>
</feature>
<accession>A0A842HP17</accession>
<dbReference type="PANTHER" id="PTHR11795">
    <property type="entry name" value="BRANCHED-CHAIN AMINO ACID TRANSPORT SYSTEM PERMEASE PROTEIN LIVH"/>
    <property type="match status" value="1"/>
</dbReference>
<evidence type="ECO:0000256" key="7">
    <source>
        <dbReference type="ARBA" id="ARBA00023136"/>
    </source>
</evidence>
<dbReference type="RefSeq" id="WP_185779666.1">
    <property type="nucleotide sequence ID" value="NZ_JACJUU010000005.1"/>
</dbReference>
<dbReference type="GO" id="GO:0006865">
    <property type="term" value="P:amino acid transport"/>
    <property type="evidence" value="ECO:0007669"/>
    <property type="project" value="UniProtKB-KW"/>
</dbReference>
<keyword evidence="4 9" id="KW-0812">Transmembrane</keyword>
<dbReference type="GO" id="GO:0022857">
    <property type="term" value="F:transmembrane transporter activity"/>
    <property type="evidence" value="ECO:0007669"/>
    <property type="project" value="InterPro"/>
</dbReference>
<keyword evidence="6 9" id="KW-1133">Transmembrane helix</keyword>
<sequence>MSTLSIIEQLMNGIGLGLILFMMAAGLTIVFGVMDTMNLAHGSLFMFGAYFAATAYGVTDSFTLSVLIAVALTMLVGLLLETTLIRRLYTRNHMNQVVATFGVILICNDLVKYVWGPAPIMAATPPSLAGSVELIGGLEYPAFRLLIIAVGIVAALALYFMMTHTRLGMLVRAGASNRTMTQLMGVPVRRVFSLIFILGAALAGIGGAMVGPVTAVQVGMGDSFMIPALVVIVIGGIGSIRGAFIAALLVGIVDTAGRAFIPGLIELVASPVVAADVGPALASVLMYILMIVVLGCKPSGLFPARG</sequence>
<dbReference type="GO" id="GO:0005886">
    <property type="term" value="C:plasma membrane"/>
    <property type="evidence" value="ECO:0007669"/>
    <property type="project" value="UniProtKB-SubCell"/>
</dbReference>
<evidence type="ECO:0000256" key="4">
    <source>
        <dbReference type="ARBA" id="ARBA00022692"/>
    </source>
</evidence>
<feature type="transmembrane region" description="Helical" evidence="9">
    <location>
        <begin position="97"/>
        <end position="115"/>
    </location>
</feature>
<feature type="transmembrane region" description="Helical" evidence="9">
    <location>
        <begin position="191"/>
        <end position="210"/>
    </location>
</feature>
<evidence type="ECO:0000256" key="2">
    <source>
        <dbReference type="ARBA" id="ARBA00022448"/>
    </source>
</evidence>
<dbReference type="Pfam" id="PF02653">
    <property type="entry name" value="BPD_transp_2"/>
    <property type="match status" value="1"/>
</dbReference>
<evidence type="ECO:0000256" key="5">
    <source>
        <dbReference type="ARBA" id="ARBA00022970"/>
    </source>
</evidence>
<evidence type="ECO:0000256" key="6">
    <source>
        <dbReference type="ARBA" id="ARBA00022989"/>
    </source>
</evidence>
<dbReference type="CDD" id="cd06582">
    <property type="entry name" value="TM_PBP1_LivH_like"/>
    <property type="match status" value="1"/>
</dbReference>
<feature type="transmembrane region" description="Helical" evidence="9">
    <location>
        <begin position="12"/>
        <end position="32"/>
    </location>
</feature>
<organism evidence="10 11">
    <name type="scientific">Pusillimonas minor</name>
    <dbReference type="NCBI Taxonomy" id="2697024"/>
    <lineage>
        <taxon>Bacteria</taxon>
        <taxon>Pseudomonadati</taxon>
        <taxon>Pseudomonadota</taxon>
        <taxon>Betaproteobacteria</taxon>
        <taxon>Burkholderiales</taxon>
        <taxon>Alcaligenaceae</taxon>
        <taxon>Pusillimonas</taxon>
    </lineage>
</organism>
<gene>
    <name evidence="10" type="ORF">GTU67_08535</name>
</gene>
<name>A0A842HP17_9BURK</name>